<evidence type="ECO:0000313" key="2">
    <source>
        <dbReference type="Proteomes" id="UP000003045"/>
    </source>
</evidence>
<evidence type="ECO:0000313" key="1">
    <source>
        <dbReference type="EMBL" id="EFM45599.1"/>
    </source>
</evidence>
<dbReference type="Proteomes" id="UP000003045">
    <property type="component" value="Unassembled WGS sequence"/>
</dbReference>
<protein>
    <submittedName>
        <fullName evidence="1">Uncharacterized protein</fullName>
    </submittedName>
</protein>
<reference evidence="1" key="1">
    <citation type="submission" date="2010-08" db="EMBL/GenBank/DDBJ databases">
        <authorList>
            <person name="Muzny D."/>
            <person name="Qin X."/>
            <person name="Deng J."/>
            <person name="Jiang H."/>
            <person name="Liu Y."/>
            <person name="Qu J."/>
            <person name="Song X.-Z."/>
            <person name="Zhang L."/>
            <person name="Thornton R."/>
            <person name="Coyle M."/>
            <person name="Francisco L."/>
            <person name="Jackson L."/>
            <person name="Javaid M."/>
            <person name="Korchina V."/>
            <person name="Kovar C."/>
            <person name="Mata R."/>
            <person name="Mathew T."/>
            <person name="Ngo R."/>
            <person name="Nguyen L."/>
            <person name="Nguyen N."/>
            <person name="Okwuonu G."/>
            <person name="Ongeri F."/>
            <person name="Pham C."/>
            <person name="Simmons D."/>
            <person name="Wilczek-Boney K."/>
            <person name="Hale W."/>
            <person name="Jakkamsetti A."/>
            <person name="Pham P."/>
            <person name="Ruth R."/>
            <person name="San Lucas F."/>
            <person name="Warren J."/>
            <person name="Zhang J."/>
            <person name="Zhao Z."/>
            <person name="Zhou C."/>
            <person name="Zhu D."/>
            <person name="Lee S."/>
            <person name="Bess C."/>
            <person name="Blankenburg K."/>
            <person name="Forbes L."/>
            <person name="Fu Q."/>
            <person name="Gubbala S."/>
            <person name="Hirani K."/>
            <person name="Jayaseelan J.C."/>
            <person name="Lara F."/>
            <person name="Munidasa M."/>
            <person name="Palculict T."/>
            <person name="Patil S."/>
            <person name="Pu L.-L."/>
            <person name="Saada N."/>
            <person name="Tang L."/>
            <person name="Weissenberger G."/>
            <person name="Zhu Y."/>
            <person name="Hemphill L."/>
            <person name="Shang Y."/>
            <person name="Youmans B."/>
            <person name="Ayvaz T."/>
            <person name="Ross M."/>
            <person name="Santibanez J."/>
            <person name="Aqrawi P."/>
            <person name="Gross S."/>
            <person name="Joshi V."/>
            <person name="Fowler G."/>
            <person name="Nazareth L."/>
            <person name="Reid J."/>
            <person name="Worley K."/>
            <person name="Petrosino J."/>
            <person name="Highlander S."/>
            <person name="Gibbs R."/>
        </authorList>
    </citation>
    <scope>NUCLEOTIDE SEQUENCE [LARGE SCALE GENOMIC DNA]</scope>
    <source>
        <strain evidence="1">ATCC 35239</strain>
    </source>
</reference>
<accession>E0QS23</accession>
<dbReference type="EMBL" id="AEET01000034">
    <property type="protein sequence ID" value="EFM45599.1"/>
    <property type="molecule type" value="Genomic_DNA"/>
</dbReference>
<comment type="caution">
    <text evidence="1">The sequence shown here is derived from an EMBL/GenBank/DDBJ whole genome shotgun (WGS) entry which is preliminary data.</text>
</comment>
<dbReference type="STRING" id="871571.HMPREF0580_1688"/>
<sequence length="47" mass="5301">MLEMLVTYDDFVTVFSNPHLLPAVCHAVTINCRGRVDSDGRLRLMPP</sequence>
<organism evidence="1 2">
    <name type="scientific">Mobiluncus mulieris ATCC 35239</name>
    <dbReference type="NCBI Taxonomy" id="871571"/>
    <lineage>
        <taxon>Bacteria</taxon>
        <taxon>Bacillati</taxon>
        <taxon>Actinomycetota</taxon>
        <taxon>Actinomycetes</taxon>
        <taxon>Actinomycetales</taxon>
        <taxon>Actinomycetaceae</taxon>
        <taxon>Mobiluncus</taxon>
    </lineage>
</organism>
<proteinExistence type="predicted"/>
<keyword evidence="2" id="KW-1185">Reference proteome</keyword>
<dbReference type="AlphaFoldDB" id="E0QS23"/>
<gene>
    <name evidence="1" type="ORF">HMPREF0580_1688</name>
</gene>
<name>E0QS23_9ACTO</name>
<dbReference type="HOGENOM" id="CLU_3170342_0_0_11"/>